<proteinExistence type="inferred from homology"/>
<keyword evidence="7" id="KW-1185">Reference proteome</keyword>
<evidence type="ECO:0000256" key="5">
    <source>
        <dbReference type="ARBA" id="ARBA00022825"/>
    </source>
</evidence>
<dbReference type="EMBL" id="CP009687">
    <property type="protein sequence ID" value="AKL96968.1"/>
    <property type="molecule type" value="Genomic_DNA"/>
</dbReference>
<name>A0A0D8IAW9_9CLOT</name>
<dbReference type="PANTHER" id="PTHR30237:SF2">
    <property type="entry name" value="MUREIN TETRAPEPTIDE CARBOXYPEPTIDASE"/>
    <property type="match status" value="1"/>
</dbReference>
<protein>
    <submittedName>
        <fullName evidence="6">Uncharacterized protein</fullName>
    </submittedName>
</protein>
<dbReference type="OrthoDB" id="9807329at2"/>
<dbReference type="PATRIC" id="fig|84022.5.peg.3698"/>
<dbReference type="GO" id="GO:0004180">
    <property type="term" value="F:carboxypeptidase activity"/>
    <property type="evidence" value="ECO:0007669"/>
    <property type="project" value="UniProtKB-KW"/>
</dbReference>
<dbReference type="InterPro" id="IPR040921">
    <property type="entry name" value="Peptidase_S66C"/>
</dbReference>
<reference evidence="6 7" key="1">
    <citation type="submission" date="2014-10" db="EMBL/GenBank/DDBJ databases">
        <title>Genome sequence of Clostridium aceticum DSM 1496.</title>
        <authorList>
            <person name="Poehlein A."/>
            <person name="Schiel-Bengelsdorf B."/>
            <person name="Gottschalk G."/>
            <person name="Duerre P."/>
            <person name="Daniel R."/>
        </authorList>
    </citation>
    <scope>NUCLEOTIDE SEQUENCE [LARGE SCALE GENOMIC DNA]</scope>
    <source>
        <strain evidence="6 7">DSM 1496</strain>
    </source>
</reference>
<dbReference type="KEGG" id="cace:CACET_c35370"/>
<dbReference type="SUPFAM" id="SSF141986">
    <property type="entry name" value="LD-carboxypeptidase A C-terminal domain-like"/>
    <property type="match status" value="1"/>
</dbReference>
<keyword evidence="4" id="KW-0378">Hydrolase</keyword>
<dbReference type="Proteomes" id="UP000035704">
    <property type="component" value="Chromosome"/>
</dbReference>
<keyword evidence="2" id="KW-0121">Carboxypeptidase</keyword>
<dbReference type="InterPro" id="IPR040449">
    <property type="entry name" value="Peptidase_S66_N"/>
</dbReference>
<dbReference type="Pfam" id="PF17676">
    <property type="entry name" value="Peptidase_S66C"/>
    <property type="match status" value="1"/>
</dbReference>
<organism evidence="6 7">
    <name type="scientific">Clostridium aceticum</name>
    <dbReference type="NCBI Taxonomy" id="84022"/>
    <lineage>
        <taxon>Bacteria</taxon>
        <taxon>Bacillati</taxon>
        <taxon>Bacillota</taxon>
        <taxon>Clostridia</taxon>
        <taxon>Eubacteriales</taxon>
        <taxon>Clostridiaceae</taxon>
        <taxon>Clostridium</taxon>
    </lineage>
</organism>
<dbReference type="GO" id="GO:0008236">
    <property type="term" value="F:serine-type peptidase activity"/>
    <property type="evidence" value="ECO:0007669"/>
    <property type="project" value="UniProtKB-KW"/>
</dbReference>
<keyword evidence="3" id="KW-0645">Protease</keyword>
<sequence length="310" mass="33878">MIKPKALKPEDTIGIIAPASPSTKEKITLAKKKLTALGYKVRIGKSCYAEHGYLAGKDDLRAEDINHMFWDKTIKGIICLRGGYGTTKLLDKLDLKTIKNNPKVFVGYSDITALHLAMNQKCDLVTFHGPMAASDFAGNIEDFTIKSFLTAVMNPKPIEVIENPISTKIKCLVKGEAEGEIVGGNLALITATMGTPYEINTKGKLLFIEDVGEAPYRVDRMLTQLALAGKFHEVSGILLGDFKDCEAPEGEKSLNLMEVFEEIILPYGKPTIYNLKAGHCSPMITLPLGVKAILKATEGKLYMKEVATIT</sequence>
<accession>A0A0D8IAW9</accession>
<comment type="similarity">
    <text evidence="1">Belongs to the peptidase S66 family.</text>
</comment>
<evidence type="ECO:0000313" key="7">
    <source>
        <dbReference type="Proteomes" id="UP000035704"/>
    </source>
</evidence>
<dbReference type="InterPro" id="IPR027478">
    <property type="entry name" value="LdcA_N"/>
</dbReference>
<keyword evidence="5" id="KW-0720">Serine protease</keyword>
<dbReference type="InterPro" id="IPR027461">
    <property type="entry name" value="Carboxypeptidase_A_C_sf"/>
</dbReference>
<dbReference type="GO" id="GO:0006508">
    <property type="term" value="P:proteolysis"/>
    <property type="evidence" value="ECO:0007669"/>
    <property type="project" value="UniProtKB-KW"/>
</dbReference>
<dbReference type="SUPFAM" id="SSF52317">
    <property type="entry name" value="Class I glutamine amidotransferase-like"/>
    <property type="match status" value="1"/>
</dbReference>
<evidence type="ECO:0000256" key="1">
    <source>
        <dbReference type="ARBA" id="ARBA00010233"/>
    </source>
</evidence>
<dbReference type="AlphaFoldDB" id="A0A0D8IAW9"/>
<dbReference type="Pfam" id="PF02016">
    <property type="entry name" value="Peptidase_S66"/>
    <property type="match status" value="1"/>
</dbReference>
<dbReference type="InterPro" id="IPR003507">
    <property type="entry name" value="S66_fam"/>
</dbReference>
<dbReference type="PANTHER" id="PTHR30237">
    <property type="entry name" value="MURAMOYLTETRAPEPTIDE CARBOXYPEPTIDASE"/>
    <property type="match status" value="1"/>
</dbReference>
<evidence type="ECO:0000256" key="2">
    <source>
        <dbReference type="ARBA" id="ARBA00022645"/>
    </source>
</evidence>
<dbReference type="CDD" id="cd07025">
    <property type="entry name" value="Peptidase_S66"/>
    <property type="match status" value="1"/>
</dbReference>
<dbReference type="PIRSF" id="PIRSF028757">
    <property type="entry name" value="LD-carboxypeptidase"/>
    <property type="match status" value="1"/>
</dbReference>
<dbReference type="InterPro" id="IPR029062">
    <property type="entry name" value="Class_I_gatase-like"/>
</dbReference>
<evidence type="ECO:0000313" key="6">
    <source>
        <dbReference type="EMBL" id="AKL96968.1"/>
    </source>
</evidence>
<dbReference type="Gene3D" id="3.50.30.60">
    <property type="entry name" value="LD-carboxypeptidase A C-terminal domain-like"/>
    <property type="match status" value="1"/>
</dbReference>
<gene>
    <name evidence="6" type="ORF">CACET_c35370</name>
</gene>
<dbReference type="STRING" id="84022.CACET_c35370"/>
<dbReference type="Gene3D" id="3.40.50.10740">
    <property type="entry name" value="Class I glutamine amidotransferase-like"/>
    <property type="match status" value="1"/>
</dbReference>
<evidence type="ECO:0000256" key="3">
    <source>
        <dbReference type="ARBA" id="ARBA00022670"/>
    </source>
</evidence>
<evidence type="ECO:0000256" key="4">
    <source>
        <dbReference type="ARBA" id="ARBA00022801"/>
    </source>
</evidence>
<dbReference type="RefSeq" id="WP_044824382.1">
    <property type="nucleotide sequence ID" value="NZ_CP009687.1"/>
</dbReference>